<dbReference type="Proteomes" id="UP000559256">
    <property type="component" value="Unassembled WGS sequence"/>
</dbReference>
<gene>
    <name evidence="3" type="ORF">D9758_005459</name>
</gene>
<proteinExistence type="predicted"/>
<feature type="signal peptide" evidence="2">
    <location>
        <begin position="1"/>
        <end position="24"/>
    </location>
</feature>
<feature type="region of interest" description="Disordered" evidence="1">
    <location>
        <begin position="316"/>
        <end position="342"/>
    </location>
</feature>
<evidence type="ECO:0000256" key="1">
    <source>
        <dbReference type="SAM" id="MobiDB-lite"/>
    </source>
</evidence>
<evidence type="ECO:0000313" key="3">
    <source>
        <dbReference type="EMBL" id="KAF5365304.1"/>
    </source>
</evidence>
<evidence type="ECO:0000256" key="2">
    <source>
        <dbReference type="SAM" id="SignalP"/>
    </source>
</evidence>
<dbReference type="AlphaFoldDB" id="A0A8H5LQ37"/>
<feature type="compositionally biased region" description="Basic and acidic residues" evidence="1">
    <location>
        <begin position="323"/>
        <end position="334"/>
    </location>
</feature>
<feature type="region of interest" description="Disordered" evidence="1">
    <location>
        <begin position="354"/>
        <end position="394"/>
    </location>
</feature>
<feature type="region of interest" description="Disordered" evidence="1">
    <location>
        <begin position="111"/>
        <end position="146"/>
    </location>
</feature>
<reference evidence="3 4" key="1">
    <citation type="journal article" date="2020" name="ISME J.">
        <title>Uncovering the hidden diversity of litter-decomposition mechanisms in mushroom-forming fungi.</title>
        <authorList>
            <person name="Floudas D."/>
            <person name="Bentzer J."/>
            <person name="Ahren D."/>
            <person name="Johansson T."/>
            <person name="Persson P."/>
            <person name="Tunlid A."/>
        </authorList>
    </citation>
    <scope>NUCLEOTIDE SEQUENCE [LARGE SCALE GENOMIC DNA]</scope>
    <source>
        <strain evidence="3 4">CBS 291.85</strain>
    </source>
</reference>
<feature type="compositionally biased region" description="Low complexity" evidence="1">
    <location>
        <begin position="374"/>
        <end position="393"/>
    </location>
</feature>
<feature type="compositionally biased region" description="Low complexity" evidence="1">
    <location>
        <begin position="111"/>
        <end position="129"/>
    </location>
</feature>
<evidence type="ECO:0000313" key="4">
    <source>
        <dbReference type="Proteomes" id="UP000559256"/>
    </source>
</evidence>
<protein>
    <submittedName>
        <fullName evidence="3">Uncharacterized protein</fullName>
    </submittedName>
</protein>
<accession>A0A8H5LQ37</accession>
<name>A0A8H5LQ37_9AGAR</name>
<keyword evidence="2" id="KW-0732">Signal</keyword>
<feature type="chain" id="PRO_5034089260" evidence="2">
    <location>
        <begin position="25"/>
        <end position="497"/>
    </location>
</feature>
<sequence length="497" mass="54058">MSSPSPPSHKLRALPLSLLLLVHLQLLQYPGVNEPHFDINILESRVRGLKERTQSMEDICYFLVEKLEGGRAGAKKVLPTYPCSKPSDSMGFRTSLAKYIDSVRMQALQPSGSSSSSAAVVSGSSNANAKTSGSGKPGIARESRRGVSASVTSNATSAASASVAAYWWKDVIVRKSLLDECTGERFLKMILALSTHAVSKKSRRIDVANITGRAESQPVLYETRLSSAQSARSRWTSAAKALVLKEERLRSLKVQMSTSSQPSKFASTSTKRLLAFRDSRLVDITPYWKGKDGQIALQMLLGLAGFDAQEFSSASSHGLNDISKLDGDKTEETPSKPPPSLLVAAAHHPAHLKRLSRSVFAEKKAKPRSKATNSEPTPSLAASTSPTSAHSTAEMALSSHLRVEQRMQVSPRDCLTRLEIAYGRLERKISSLGERKAREKKLATQESKAELSLKLKLWEVGAGEIFRINFKPQVPLDFSKSSKLSCCLTDVSQSDSS</sequence>
<comment type="caution">
    <text evidence="3">The sequence shown here is derived from an EMBL/GenBank/DDBJ whole genome shotgun (WGS) entry which is preliminary data.</text>
</comment>
<organism evidence="3 4">
    <name type="scientific">Tetrapyrgos nigripes</name>
    <dbReference type="NCBI Taxonomy" id="182062"/>
    <lineage>
        <taxon>Eukaryota</taxon>
        <taxon>Fungi</taxon>
        <taxon>Dikarya</taxon>
        <taxon>Basidiomycota</taxon>
        <taxon>Agaricomycotina</taxon>
        <taxon>Agaricomycetes</taxon>
        <taxon>Agaricomycetidae</taxon>
        <taxon>Agaricales</taxon>
        <taxon>Marasmiineae</taxon>
        <taxon>Marasmiaceae</taxon>
        <taxon>Tetrapyrgos</taxon>
    </lineage>
</organism>
<dbReference type="EMBL" id="JAACJM010000028">
    <property type="protein sequence ID" value="KAF5365304.1"/>
    <property type="molecule type" value="Genomic_DNA"/>
</dbReference>
<keyword evidence="4" id="KW-1185">Reference proteome</keyword>
<dbReference type="OrthoDB" id="5575722at2759"/>